<dbReference type="InterPro" id="IPR007315">
    <property type="entry name" value="PIG-V/Gpi18"/>
</dbReference>
<keyword evidence="13" id="KW-1185">Reference proteome</keyword>
<evidence type="ECO:0000256" key="7">
    <source>
        <dbReference type="ARBA" id="ARBA00022824"/>
    </source>
</evidence>
<keyword evidence="6 11" id="KW-0812">Transmembrane</keyword>
<keyword evidence="5 12" id="KW-0808">Transferase</keyword>
<dbReference type="RefSeq" id="WP_211465560.1">
    <property type="nucleotide sequence ID" value="NZ_JAGSXH010000014.1"/>
</dbReference>
<keyword evidence="3" id="KW-0337">GPI-anchor biosynthesis</keyword>
<dbReference type="PANTHER" id="PTHR12468">
    <property type="entry name" value="GPI MANNOSYLTRANSFERASE 2"/>
    <property type="match status" value="1"/>
</dbReference>
<proteinExistence type="predicted"/>
<dbReference type="Proteomes" id="UP000677913">
    <property type="component" value="Unassembled WGS sequence"/>
</dbReference>
<evidence type="ECO:0000256" key="5">
    <source>
        <dbReference type="ARBA" id="ARBA00022679"/>
    </source>
</evidence>
<organism evidence="12 13">
    <name type="scientific">Actinocrinis puniceicyclus</name>
    <dbReference type="NCBI Taxonomy" id="977794"/>
    <lineage>
        <taxon>Bacteria</taxon>
        <taxon>Bacillati</taxon>
        <taxon>Actinomycetota</taxon>
        <taxon>Actinomycetes</taxon>
        <taxon>Catenulisporales</taxon>
        <taxon>Actinospicaceae</taxon>
        <taxon>Actinocrinis</taxon>
    </lineage>
</organism>
<evidence type="ECO:0000256" key="8">
    <source>
        <dbReference type="ARBA" id="ARBA00022989"/>
    </source>
</evidence>
<evidence type="ECO:0000313" key="12">
    <source>
        <dbReference type="EMBL" id="MBS2962657.1"/>
    </source>
</evidence>
<dbReference type="GO" id="GO:0000009">
    <property type="term" value="F:alpha-1,6-mannosyltransferase activity"/>
    <property type="evidence" value="ECO:0007669"/>
    <property type="project" value="InterPro"/>
</dbReference>
<comment type="caution">
    <text evidence="12">The sequence shown here is derived from an EMBL/GenBank/DDBJ whole genome shotgun (WGS) entry which is preliminary data.</text>
</comment>
<feature type="transmembrane region" description="Helical" evidence="11">
    <location>
        <begin position="38"/>
        <end position="61"/>
    </location>
</feature>
<evidence type="ECO:0000256" key="9">
    <source>
        <dbReference type="ARBA" id="ARBA00023136"/>
    </source>
</evidence>
<feature type="region of interest" description="Disordered" evidence="10">
    <location>
        <begin position="1"/>
        <end position="24"/>
    </location>
</feature>
<keyword evidence="4 12" id="KW-0328">Glycosyltransferase</keyword>
<dbReference type="PANTHER" id="PTHR12468:SF2">
    <property type="entry name" value="GPI MANNOSYLTRANSFERASE 2"/>
    <property type="match status" value="1"/>
</dbReference>
<evidence type="ECO:0000256" key="6">
    <source>
        <dbReference type="ARBA" id="ARBA00022692"/>
    </source>
</evidence>
<gene>
    <name evidence="12" type="ORF">KGA66_06345</name>
</gene>
<evidence type="ECO:0000256" key="4">
    <source>
        <dbReference type="ARBA" id="ARBA00022676"/>
    </source>
</evidence>
<feature type="transmembrane region" description="Helical" evidence="11">
    <location>
        <begin position="359"/>
        <end position="376"/>
    </location>
</feature>
<keyword evidence="9 11" id="KW-0472">Membrane</keyword>
<feature type="transmembrane region" description="Helical" evidence="11">
    <location>
        <begin position="334"/>
        <end position="353"/>
    </location>
</feature>
<evidence type="ECO:0000313" key="13">
    <source>
        <dbReference type="Proteomes" id="UP000677913"/>
    </source>
</evidence>
<evidence type="ECO:0000256" key="3">
    <source>
        <dbReference type="ARBA" id="ARBA00022502"/>
    </source>
</evidence>
<reference evidence="12" key="1">
    <citation type="submission" date="2021-04" db="EMBL/GenBank/DDBJ databases">
        <title>Genome based classification of Actinospica acidithermotolerans sp. nov., an actinobacterium isolated from an Indonesian hot spring.</title>
        <authorList>
            <person name="Kusuma A.B."/>
            <person name="Putra K.E."/>
            <person name="Nafisah S."/>
            <person name="Loh J."/>
            <person name="Nouioui I."/>
            <person name="Goodfellow M."/>
        </authorList>
    </citation>
    <scope>NUCLEOTIDE SEQUENCE</scope>
    <source>
        <strain evidence="12">DSM 45618</strain>
    </source>
</reference>
<feature type="transmembrane region" description="Helical" evidence="11">
    <location>
        <begin position="243"/>
        <end position="262"/>
    </location>
</feature>
<evidence type="ECO:0000256" key="11">
    <source>
        <dbReference type="SAM" id="Phobius"/>
    </source>
</evidence>
<dbReference type="GO" id="GO:0016020">
    <property type="term" value="C:membrane"/>
    <property type="evidence" value="ECO:0007669"/>
    <property type="project" value="GOC"/>
</dbReference>
<feature type="transmembrane region" description="Helical" evidence="11">
    <location>
        <begin position="306"/>
        <end position="327"/>
    </location>
</feature>
<feature type="transmembrane region" description="Helical" evidence="11">
    <location>
        <begin position="117"/>
        <end position="139"/>
    </location>
</feature>
<feature type="transmembrane region" description="Helical" evidence="11">
    <location>
        <begin position="191"/>
        <end position="222"/>
    </location>
</feature>
<sequence>MSTVVAADDQASPGGPAAGRTPWPRTAARRARRSALRAWPAVGLYLSIRAVSTAVFAILSAGHGYAQRGLFVFVDSGWYRLIAEHGYNTHLARFGSPFPFFPLYPGLMRLVHEVTGLSVDVAGVIITWIAAAACAWALYEIGRLVRDARTGVIFAALWALMPSAVIEGASYADALAICLSAWALYALLRRWWVAVGILGFFAGLTRPTANALVATVCLAALIELVRRRGHARDDASGGAVWRPWFALVVPPLGMIGYLAYVAQRMGSLTGYLKAQKQWGTGFSNVQNVLHRVHEGMLGTAAGYQNYPTLITTALLLAVPVLIVLLILQRVPWPLIFYTVLLAAVVYASIHVYTVVPREFLALFPLLLPLASSLAKVHRRPAVYLVLAALAVGAGWYACYVPIYAGGLIP</sequence>
<feature type="transmembrane region" description="Helical" evidence="11">
    <location>
        <begin position="151"/>
        <end position="171"/>
    </location>
</feature>
<comment type="pathway">
    <text evidence="2">Glycolipid biosynthesis; glycosylphosphatidylinositol-anchor biosynthesis.</text>
</comment>
<keyword evidence="7" id="KW-0256">Endoplasmic reticulum</keyword>
<dbReference type="AlphaFoldDB" id="A0A8J7WMW1"/>
<comment type="subcellular location">
    <subcellularLocation>
        <location evidence="1">Endoplasmic reticulum membrane</location>
        <topology evidence="1">Multi-pass membrane protein</topology>
    </subcellularLocation>
</comment>
<name>A0A8J7WMW1_9ACTN</name>
<keyword evidence="8 11" id="KW-1133">Transmembrane helix</keyword>
<feature type="transmembrane region" description="Helical" evidence="11">
    <location>
        <begin position="383"/>
        <end position="404"/>
    </location>
</feature>
<dbReference type="UniPathway" id="UPA00196"/>
<dbReference type="EC" id="2.4.-.-" evidence="12"/>
<accession>A0A8J7WMW1</accession>
<dbReference type="GO" id="GO:0004376">
    <property type="term" value="F:GPI mannosyltransferase activity"/>
    <property type="evidence" value="ECO:0007669"/>
    <property type="project" value="InterPro"/>
</dbReference>
<evidence type="ECO:0000256" key="10">
    <source>
        <dbReference type="SAM" id="MobiDB-lite"/>
    </source>
</evidence>
<evidence type="ECO:0000256" key="1">
    <source>
        <dbReference type="ARBA" id="ARBA00004477"/>
    </source>
</evidence>
<evidence type="ECO:0000256" key="2">
    <source>
        <dbReference type="ARBA" id="ARBA00004687"/>
    </source>
</evidence>
<dbReference type="EMBL" id="JAGSXH010000014">
    <property type="protein sequence ID" value="MBS2962657.1"/>
    <property type="molecule type" value="Genomic_DNA"/>
</dbReference>
<protein>
    <submittedName>
        <fullName evidence="12">Glycosyltransferase family 39 protein</fullName>
        <ecNumber evidence="12">2.4.-.-</ecNumber>
    </submittedName>
</protein>
<dbReference type="GO" id="GO:0006506">
    <property type="term" value="P:GPI anchor biosynthetic process"/>
    <property type="evidence" value="ECO:0007669"/>
    <property type="project" value="UniProtKB-UniPathway"/>
</dbReference>